<proteinExistence type="predicted"/>
<feature type="region of interest" description="Disordered" evidence="1">
    <location>
        <begin position="611"/>
        <end position="665"/>
    </location>
</feature>
<evidence type="ECO:0000313" key="5">
    <source>
        <dbReference type="Proteomes" id="UP000193920"/>
    </source>
</evidence>
<feature type="region of interest" description="Disordered" evidence="1">
    <location>
        <begin position="105"/>
        <end position="146"/>
    </location>
</feature>
<dbReference type="SUPFAM" id="SSF51110">
    <property type="entry name" value="alpha-D-mannose-specific plant lectins"/>
    <property type="match status" value="1"/>
</dbReference>
<gene>
    <name evidence="4" type="ORF">LY90DRAFT_519910</name>
</gene>
<evidence type="ECO:0000259" key="3">
    <source>
        <dbReference type="PROSITE" id="PS50927"/>
    </source>
</evidence>
<evidence type="ECO:0000256" key="2">
    <source>
        <dbReference type="SAM" id="SignalP"/>
    </source>
</evidence>
<comment type="caution">
    <text evidence="4">The sequence shown here is derived from an EMBL/GenBank/DDBJ whole genome shotgun (WGS) entry which is preliminary data.</text>
</comment>
<dbReference type="PROSITE" id="PS50927">
    <property type="entry name" value="BULB_LECTIN"/>
    <property type="match status" value="1"/>
</dbReference>
<organism evidence="4 5">
    <name type="scientific">Neocallimastix californiae</name>
    <dbReference type="NCBI Taxonomy" id="1754190"/>
    <lineage>
        <taxon>Eukaryota</taxon>
        <taxon>Fungi</taxon>
        <taxon>Fungi incertae sedis</taxon>
        <taxon>Chytridiomycota</taxon>
        <taxon>Chytridiomycota incertae sedis</taxon>
        <taxon>Neocallimastigomycetes</taxon>
        <taxon>Neocallimastigales</taxon>
        <taxon>Neocallimastigaceae</taxon>
        <taxon>Neocallimastix</taxon>
    </lineage>
</organism>
<accession>A0A1Y1YN90</accession>
<dbReference type="STRING" id="1754190.A0A1Y1YN90"/>
<feature type="chain" id="PRO_5013276938" description="Bulb-type lectin domain-containing protein" evidence="2">
    <location>
        <begin position="20"/>
        <end position="1977"/>
    </location>
</feature>
<feature type="signal peptide" evidence="2">
    <location>
        <begin position="1"/>
        <end position="19"/>
    </location>
</feature>
<keyword evidence="5" id="KW-1185">Reference proteome</keyword>
<dbReference type="EMBL" id="MCOG01000549">
    <property type="protein sequence ID" value="ORX99303.1"/>
    <property type="molecule type" value="Genomic_DNA"/>
</dbReference>
<feature type="compositionally biased region" description="Polar residues" evidence="1">
    <location>
        <begin position="655"/>
        <end position="665"/>
    </location>
</feature>
<dbReference type="PROSITE" id="PS50231">
    <property type="entry name" value="RICIN_B_LECTIN"/>
    <property type="match status" value="1"/>
</dbReference>
<dbReference type="InterPro" id="IPR001480">
    <property type="entry name" value="Bulb-type_lectin_dom"/>
</dbReference>
<feature type="region of interest" description="Disordered" evidence="1">
    <location>
        <begin position="568"/>
        <end position="595"/>
    </location>
</feature>
<keyword evidence="2" id="KW-0732">Signal</keyword>
<dbReference type="Proteomes" id="UP000193920">
    <property type="component" value="Unassembled WGS sequence"/>
</dbReference>
<feature type="compositionally biased region" description="Polar residues" evidence="1">
    <location>
        <begin position="324"/>
        <end position="350"/>
    </location>
</feature>
<evidence type="ECO:0000256" key="1">
    <source>
        <dbReference type="SAM" id="MobiDB-lite"/>
    </source>
</evidence>
<feature type="region of interest" description="Disordered" evidence="1">
    <location>
        <begin position="324"/>
        <end position="386"/>
    </location>
</feature>
<dbReference type="InterPro" id="IPR036426">
    <property type="entry name" value="Bulb-type_lectin_dom_sf"/>
</dbReference>
<protein>
    <recommendedName>
        <fullName evidence="3">Bulb-type lectin domain-containing protein</fullName>
    </recommendedName>
</protein>
<feature type="compositionally biased region" description="Polar residues" evidence="1">
    <location>
        <begin position="623"/>
        <end position="641"/>
    </location>
</feature>
<dbReference type="OrthoDB" id="1884773at2759"/>
<sequence length="1977" mass="225919">MNLLISLVLLTIVTNIGNSFSINDKENEDITNIEFCLYTNNNVIKMTNPYYVDSNNNTVYFNTIEDYAKFIGPDWFGVSYCGNNTLVNNIGKYYTVIKNKSYNKRESKENKSVDVNNKKEKEVEDNENNDKHKYKDDKEEVKDENTDDVYRSRKIEELKQQYKEIYDDLMKNGIKNIALNSNNPAYNPYHPSLIRVEQLNDDPLNTIYTIGMPYRSEEHIKLIDNSKSDMEECGNFSNMKGSTYTCSVSFTTEIQDTISISNSNGNSYHKSYGKVYSKGDANTDEINKTIELAKTLSNSKSMSLSESKGVSNSIENIYTVINSNSKSTTDNKDQTITNSRENSKTYTVNEEQSHAHTDSGEVVEESNWSKSEEISHTEENTRMEKKDFDKVKNEVYTPRLKDIPIDQSLFENVTITSFDNYVYPAGEKLYNIVTNKEKFDFIGCKSPLELFGIDMPETFINDACNGIIGWGVDTIKDIFSKKRNLQYINSMNEKSSSSTTNLKKRGGKGGNPYLQILSSGGEIIGQYGNLVAMGDQSRIQRAGIRSSENIAIDQANLQYQLALAGTHSSSDTVTHGSTRGGSISSSKGWSDTATTTSGFSNSWANTVGYSDARTTGHSETSTKENSVSDATSKMLSSTFNKDTGWVNEESKSDTSSHGYTFGNSVQVNTNNQTSYESVIEKSAQHSYEISRSNSTSTTSTKTVTINNIEDNSCHSIVALPMFKTEVVIWAKGHITELNETRITFNRSLIPVEFVDFVTSVIDCKDKYNYKETLTNNDFDKFNFIENDKNVNSDTLISGDVLLDGEAITTKSKKYSFGLLGNGELVLCKGDTISEENCQGNKKIWSNGINTIPDDHNDLKFFIGYNGHLYITAKNIYKKNISNVKYSKEYIELFEKIIDLDNNLNGEKERIKKLILDYYKVYNNNVVLTNSIKSNTISVKEKRARIPHLPKTQPIITKGTTATTSNHKSTTTNVTTNNNKSKTITVTTSSHKSTTTTINSNKSTTTIIPTNINKSSTSIIITNNNNSTTTNNATVTATTTTTITTTVTSTTSPTSDNPNGITIEDDDYIIWDSLPKDLPFNVGFPDDKGYYLHIKDEDDVRIGASVTLYDGVGVKIWEIKGHQENYNGYAFPVEYVYPLSINGNIKADYEYYDKHNVHNTKVVKDLNTNTIEMNCSNRLNQNEALISENKKYRFYVQKTGNMVIKDNSRTTWSSNTANIDLFDGPYKIVFSPLGEIILRDKSNYSIWHSINPLALVDSENLLNSYKFYLTLTNEGELIVEDQYHNVYWSNWNKRLYDGHIRFVNPVLYEITSCSEHVRNKYIYEIFSETDIYNYNYFENSDEDPIFIKKYYFNNLLPGESLLSDYNMYLNVTDTEVKLINGNLNETTIIQSCPKDEGVKELQLNNQGLFLICNNKTKKTIVSIDPKFDEKGNNLNKYNRLSIEYRPNMKKPELMIFNVKNWEPIWKYSGIRYLSSIRQVNRPLYGSSHGINNVITVDNSMVAFDKIYSSEKGNNEDFIYLSSITGLEFKNAAVGGVKNITLANNNLYINDNVIVNNNLNMELTYEASSDKLIAYNNTHHIWELYSSLHLCDYFISNSTNCNTIYTMNKMLIYYISPNEKTENTLISLIDNLLFYSDYNEKIIYNFNIAEYTNINDSIFSLSVLNNGNIELNNGQYLLHKEYFVSDEYYYLYVKYKNLILRSSTGEYKWAAKKTITNRPYDASEIKIGESFREGEMLYCGDYSMIILNGKLLYRDHKSKISTEIKYSKNNSGYLYKIVVGSNNISFKDKTNEDIYNIYDNKISNNSKLYCDKNTRSIVWKINNTIKWRYPEINSNNGDLQDKKYILLCSKYYNKCLYAANRIGNNVRYADYSKTLKNFKWYFEIINKKSYLKSAINDDICLIVDNNKIITGKCSENMDKARISYNEPKNYIEYFNSSNKQYKCISGIDERNNRNSRQYLTLANCNKKDEKMIWEIKTPN</sequence>
<name>A0A1Y1YN90_9FUNG</name>
<dbReference type="Gene3D" id="2.90.10.30">
    <property type="match status" value="1"/>
</dbReference>
<evidence type="ECO:0000313" key="4">
    <source>
        <dbReference type="EMBL" id="ORX99303.1"/>
    </source>
</evidence>
<reference evidence="4 5" key="1">
    <citation type="submission" date="2016-08" db="EMBL/GenBank/DDBJ databases">
        <title>A Parts List for Fungal Cellulosomes Revealed by Comparative Genomics.</title>
        <authorList>
            <consortium name="DOE Joint Genome Institute"/>
            <person name="Haitjema C.H."/>
            <person name="Gilmore S.P."/>
            <person name="Henske J.K."/>
            <person name="Solomon K.V."/>
            <person name="De Groot R."/>
            <person name="Kuo A."/>
            <person name="Mondo S.J."/>
            <person name="Salamov A.A."/>
            <person name="Labutti K."/>
            <person name="Zhao Z."/>
            <person name="Chiniquy J."/>
            <person name="Barry K."/>
            <person name="Brewer H.M."/>
            <person name="Purvine S.O."/>
            <person name="Wright A.T."/>
            <person name="Boxma B."/>
            <person name="Van Alen T."/>
            <person name="Hackstein J.H."/>
            <person name="Baker S.E."/>
            <person name="Grigoriev I.V."/>
            <person name="O'Malley M.A."/>
        </authorList>
    </citation>
    <scope>NUCLEOTIDE SEQUENCE [LARGE SCALE GENOMIC DNA]</scope>
    <source>
        <strain evidence="4 5">G1</strain>
    </source>
</reference>
<feature type="domain" description="Bulb-type lectin" evidence="3">
    <location>
        <begin position="1169"/>
        <end position="1291"/>
    </location>
</feature>
<feature type="compositionally biased region" description="Basic and acidic residues" evidence="1">
    <location>
        <begin position="370"/>
        <end position="386"/>
    </location>
</feature>